<protein>
    <submittedName>
        <fullName evidence="3">Ubiquitin-like protein pmt3/smt3</fullName>
    </submittedName>
</protein>
<keyword evidence="4" id="KW-1185">Reference proteome</keyword>
<dbReference type="SMART" id="SM00213">
    <property type="entry name" value="UBQ"/>
    <property type="match status" value="1"/>
</dbReference>
<dbReference type="InterPro" id="IPR000626">
    <property type="entry name" value="Ubiquitin-like_dom"/>
</dbReference>
<reference evidence="3 4" key="1">
    <citation type="journal article" date="2017" name="Mol. Biol. Evol.">
        <title>The 4-celled Tetrabaena socialis nuclear genome reveals the essential components for genetic control of cell number at the origin of multicellularity in the volvocine lineage.</title>
        <authorList>
            <person name="Featherston J."/>
            <person name="Arakaki Y."/>
            <person name="Hanschen E.R."/>
            <person name="Ferris P.J."/>
            <person name="Michod R.E."/>
            <person name="Olson B.J.S.C."/>
            <person name="Nozaki H."/>
            <person name="Durand P.M."/>
        </authorList>
    </citation>
    <scope>NUCLEOTIDE SEQUENCE [LARGE SCALE GENOMIC DNA]</scope>
    <source>
        <strain evidence="3 4">NIES-571</strain>
    </source>
</reference>
<name>A0A2J8A6C0_9CHLO</name>
<evidence type="ECO:0000313" key="4">
    <source>
        <dbReference type="Proteomes" id="UP000236333"/>
    </source>
</evidence>
<dbReference type="OrthoDB" id="442921at2759"/>
<dbReference type="Pfam" id="PF11976">
    <property type="entry name" value="Rad60-SLD"/>
    <property type="match status" value="1"/>
</dbReference>
<sequence length="152" mass="16441">MAEQSGDNEPPKIKPEGAVLNLVVKDQNGGEVHFKVKSKTRLEKVFNAYCGKKGMSPDTVRFLFDGSRLTPDQTPEALAMEDGDSIDCVIEQLQPAKLAGREVSGRRLSRGALRQAGPPHLVSRLLLQQQEAPAHTGNKGEAGVAETVRRAV</sequence>
<feature type="region of interest" description="Disordered" evidence="1">
    <location>
        <begin position="131"/>
        <end position="152"/>
    </location>
</feature>
<dbReference type="SUPFAM" id="SSF54236">
    <property type="entry name" value="Ubiquitin-like"/>
    <property type="match status" value="1"/>
</dbReference>
<evidence type="ECO:0000259" key="2">
    <source>
        <dbReference type="PROSITE" id="PS50053"/>
    </source>
</evidence>
<dbReference type="EMBL" id="PGGS01000146">
    <property type="protein sequence ID" value="PNH08074.1"/>
    <property type="molecule type" value="Genomic_DNA"/>
</dbReference>
<comment type="caution">
    <text evidence="3">The sequence shown here is derived from an EMBL/GenBank/DDBJ whole genome shotgun (WGS) entry which is preliminary data.</text>
</comment>
<dbReference type="CDD" id="cd16116">
    <property type="entry name" value="Ubl_Smt3_like"/>
    <property type="match status" value="1"/>
</dbReference>
<evidence type="ECO:0000313" key="3">
    <source>
        <dbReference type="EMBL" id="PNH08074.1"/>
    </source>
</evidence>
<accession>A0A2J8A6C0</accession>
<dbReference type="PANTHER" id="PTHR10562">
    <property type="entry name" value="SMALL UBIQUITIN-RELATED MODIFIER"/>
    <property type="match status" value="1"/>
</dbReference>
<organism evidence="3 4">
    <name type="scientific">Tetrabaena socialis</name>
    <dbReference type="NCBI Taxonomy" id="47790"/>
    <lineage>
        <taxon>Eukaryota</taxon>
        <taxon>Viridiplantae</taxon>
        <taxon>Chlorophyta</taxon>
        <taxon>core chlorophytes</taxon>
        <taxon>Chlorophyceae</taxon>
        <taxon>CS clade</taxon>
        <taxon>Chlamydomonadales</taxon>
        <taxon>Tetrabaenaceae</taxon>
        <taxon>Tetrabaena</taxon>
    </lineage>
</organism>
<dbReference type="Proteomes" id="UP000236333">
    <property type="component" value="Unassembled WGS sequence"/>
</dbReference>
<dbReference type="InterPro" id="IPR029071">
    <property type="entry name" value="Ubiquitin-like_domsf"/>
</dbReference>
<gene>
    <name evidence="3" type="ORF">TSOC_005398</name>
</gene>
<dbReference type="Gene3D" id="3.10.20.90">
    <property type="entry name" value="Phosphatidylinositol 3-kinase Catalytic Subunit, Chain A, domain 1"/>
    <property type="match status" value="1"/>
</dbReference>
<feature type="domain" description="Ubiquitin-like" evidence="2">
    <location>
        <begin position="20"/>
        <end position="95"/>
    </location>
</feature>
<dbReference type="InterPro" id="IPR022617">
    <property type="entry name" value="Rad60/SUMO-like_dom"/>
</dbReference>
<evidence type="ECO:0000256" key="1">
    <source>
        <dbReference type="SAM" id="MobiDB-lite"/>
    </source>
</evidence>
<dbReference type="FunFam" id="3.10.20.90:FF:000202">
    <property type="entry name" value="Small ubiquitin-related modifier I"/>
    <property type="match status" value="1"/>
</dbReference>
<proteinExistence type="predicted"/>
<dbReference type="PROSITE" id="PS50053">
    <property type="entry name" value="UBIQUITIN_2"/>
    <property type="match status" value="1"/>
</dbReference>
<dbReference type="AlphaFoldDB" id="A0A2J8A6C0"/>